<proteinExistence type="predicted"/>
<organism evidence="1 2">
    <name type="scientific">Rhizobium lusitanum</name>
    <dbReference type="NCBI Taxonomy" id="293958"/>
    <lineage>
        <taxon>Bacteria</taxon>
        <taxon>Pseudomonadati</taxon>
        <taxon>Pseudomonadota</taxon>
        <taxon>Alphaproteobacteria</taxon>
        <taxon>Hyphomicrobiales</taxon>
        <taxon>Rhizobiaceae</taxon>
        <taxon>Rhizobium/Agrobacterium group</taxon>
        <taxon>Rhizobium</taxon>
    </lineage>
</organism>
<reference evidence="1 2" key="1">
    <citation type="submission" date="2019-12" db="EMBL/GenBank/DDBJ databases">
        <title>Rhizobium genotypes associated with high levels of biological nitrogen fixation by grain legumes in a temperate-maritime cropping system.</title>
        <authorList>
            <person name="Maluk M."/>
            <person name="Francesc Ferrando Molina F."/>
            <person name="Lopez Del Egido L."/>
            <person name="Lafos M."/>
            <person name="Langarica-Fuentes A."/>
            <person name="Gebre Yohannes G."/>
            <person name="Young M.W."/>
            <person name="Martin P."/>
            <person name="Gantlett R."/>
            <person name="Kenicer G."/>
            <person name="Hawes C."/>
            <person name="Begg G.S."/>
            <person name="Quilliam R.S."/>
            <person name="Squire G.R."/>
            <person name="Poole P.S."/>
            <person name="Young P.W."/>
            <person name="Iannetta P.M."/>
            <person name="James E.K."/>
        </authorList>
    </citation>
    <scope>NUCLEOTIDE SEQUENCE [LARGE SCALE GENOMIC DNA]</scope>
    <source>
        <strain evidence="1 2">JHI1118</strain>
    </source>
</reference>
<evidence type="ECO:0000313" key="1">
    <source>
        <dbReference type="EMBL" id="NEI74120.1"/>
    </source>
</evidence>
<name>A0A6L9UJR2_9HYPH</name>
<comment type="caution">
    <text evidence="1">The sequence shown here is derived from an EMBL/GenBank/DDBJ whole genome shotgun (WGS) entry which is preliminary data.</text>
</comment>
<dbReference type="AlphaFoldDB" id="A0A6L9UJR2"/>
<gene>
    <name evidence="1" type="ORF">GR212_31675</name>
</gene>
<evidence type="ECO:0000313" key="2">
    <source>
        <dbReference type="Proteomes" id="UP000483035"/>
    </source>
</evidence>
<sequence>MELDSMGQPTNEKKASTPYLRLVAIDGRTLPHIDLDRLGNLAREPEKRSLLQQIFLDFAYACELYYPMQQFARGEMELAK</sequence>
<protein>
    <submittedName>
        <fullName evidence="1">Uncharacterized protein</fullName>
    </submittedName>
</protein>
<dbReference type="Proteomes" id="UP000483035">
    <property type="component" value="Unassembled WGS sequence"/>
</dbReference>
<dbReference type="EMBL" id="WUEY01000025">
    <property type="protein sequence ID" value="NEI74120.1"/>
    <property type="molecule type" value="Genomic_DNA"/>
</dbReference>
<dbReference type="RefSeq" id="WP_163993070.1">
    <property type="nucleotide sequence ID" value="NZ_WUEY01000025.1"/>
</dbReference>
<accession>A0A6L9UJR2</accession>